<gene>
    <name evidence="4" type="ORF">SEMRO_2386_G325760.1</name>
</gene>
<dbReference type="Pfam" id="PF08567">
    <property type="entry name" value="PH_TFIIH"/>
    <property type="match status" value="1"/>
</dbReference>
<reference evidence="4" key="1">
    <citation type="submission" date="2020-06" db="EMBL/GenBank/DDBJ databases">
        <authorList>
            <consortium name="Plant Systems Biology data submission"/>
        </authorList>
    </citation>
    <scope>NUCLEOTIDE SEQUENCE</scope>
    <source>
        <strain evidence="4">D6</strain>
    </source>
</reference>
<accession>A0A9N8HX55</accession>
<evidence type="ECO:0000313" key="4">
    <source>
        <dbReference type="EMBL" id="CAB9529046.1"/>
    </source>
</evidence>
<keyword evidence="2" id="KW-0812">Transmembrane</keyword>
<feature type="transmembrane region" description="Helical" evidence="2">
    <location>
        <begin position="387"/>
        <end position="411"/>
    </location>
</feature>
<comment type="caution">
    <text evidence="4">The sequence shown here is derived from an EMBL/GenBank/DDBJ whole genome shotgun (WGS) entry which is preliminary data.</text>
</comment>
<feature type="region of interest" description="Disordered" evidence="1">
    <location>
        <begin position="99"/>
        <end position="137"/>
    </location>
</feature>
<dbReference type="EMBL" id="CAICTM010002384">
    <property type="protein sequence ID" value="CAB9529046.1"/>
    <property type="molecule type" value="Genomic_DNA"/>
</dbReference>
<feature type="compositionally biased region" description="Basic and acidic residues" evidence="1">
    <location>
        <begin position="99"/>
        <end position="120"/>
    </location>
</feature>
<evidence type="ECO:0000256" key="1">
    <source>
        <dbReference type="SAM" id="MobiDB-lite"/>
    </source>
</evidence>
<sequence length="443" mass="49493">MSSSRPSNKKKYGPLWFQKEPGALVLTDEFIVFQGSNNNGAVRLDLAQVKKITPNLASSAKALLKLTLMNGQSYVIQLQSRQALEDLRKDMKARWVEAHEQSMRTTHDEDFSESQRHGDDLATPVYHNKQPDAPTKHDIVMEKAKSERLLSAASRTRQSPPPTTRRASTSHVGGQRRHQNYSQDEDDDNLSVRGRARQILTTIEQQSQRQHHLHPPPQTNNTRKVQPDPPTNPIDSTRERESYNITTNNIHPPPQISPPKTTAPVVREERVEQPCFSKQSGIQLLPQDQMLVPLSRGQKGHLLLDFGKFTTHSDNNNKNDGVISVATVNAAGERGISHTLRLEDALAYVDEENLNSTAGTIRTKGLSSYEEDSGEYRISRRACRLSALGVVCLMALVVGMTAGLVVLSILLSQANSDQEENVVNVFEDDFYADYFKQDPPPPP</sequence>
<feature type="region of interest" description="Disordered" evidence="1">
    <location>
        <begin position="149"/>
        <end position="191"/>
    </location>
</feature>
<keyword evidence="2" id="KW-0472">Membrane</keyword>
<proteinExistence type="predicted"/>
<feature type="domain" description="TFIIH p62 subunit N-terminal" evidence="3">
    <location>
        <begin position="17"/>
        <end position="88"/>
    </location>
</feature>
<dbReference type="Proteomes" id="UP001153069">
    <property type="component" value="Unassembled WGS sequence"/>
</dbReference>
<evidence type="ECO:0000256" key="2">
    <source>
        <dbReference type="SAM" id="Phobius"/>
    </source>
</evidence>
<dbReference type="InterPro" id="IPR013876">
    <property type="entry name" value="TFIIH_BTF_p62_N"/>
</dbReference>
<dbReference type="AlphaFoldDB" id="A0A9N8HX55"/>
<name>A0A9N8HX55_9STRA</name>
<keyword evidence="5" id="KW-1185">Reference proteome</keyword>
<evidence type="ECO:0000313" key="5">
    <source>
        <dbReference type="Proteomes" id="UP001153069"/>
    </source>
</evidence>
<evidence type="ECO:0000259" key="3">
    <source>
        <dbReference type="Pfam" id="PF08567"/>
    </source>
</evidence>
<keyword evidence="2" id="KW-1133">Transmembrane helix</keyword>
<feature type="region of interest" description="Disordered" evidence="1">
    <location>
        <begin position="203"/>
        <end position="267"/>
    </location>
</feature>
<feature type="compositionally biased region" description="Low complexity" evidence="1">
    <location>
        <begin position="153"/>
        <end position="170"/>
    </location>
</feature>
<protein>
    <recommendedName>
        <fullName evidence="3">TFIIH p62 subunit N-terminal domain-containing protein</fullName>
    </recommendedName>
</protein>
<organism evidence="4 5">
    <name type="scientific">Seminavis robusta</name>
    <dbReference type="NCBI Taxonomy" id="568900"/>
    <lineage>
        <taxon>Eukaryota</taxon>
        <taxon>Sar</taxon>
        <taxon>Stramenopiles</taxon>
        <taxon>Ochrophyta</taxon>
        <taxon>Bacillariophyta</taxon>
        <taxon>Bacillariophyceae</taxon>
        <taxon>Bacillariophycidae</taxon>
        <taxon>Naviculales</taxon>
        <taxon>Naviculaceae</taxon>
        <taxon>Seminavis</taxon>
    </lineage>
</organism>